<dbReference type="PANTHER" id="PTHR36494:SF2">
    <property type="match status" value="1"/>
</dbReference>
<name>A0A0N0P3Q6_LEPSE</name>
<feature type="region of interest" description="Disordered" evidence="1">
    <location>
        <begin position="173"/>
        <end position="194"/>
    </location>
</feature>
<sequence length="212" mass="21735">MDTTSNNCASGVWRCSVCHKVKNLSGPHLNGKSSVRSDCWPCAKKTTFVLDASGSRGGAAEVGGVSTPSQSGEIKRNSVEVNKSASVFVLPIVPLDTEEVNYLLPVTKAKAESSSFPALPAPSSSTSSVPVWRCSICHKVKNLSGPHLNGKSSVRSDCWPCAKKTTFILDTGAATAAPKSESSPGGDAKPPAASAFKSAFGAAATGGDAKPP</sequence>
<dbReference type="AlphaFoldDB" id="A0A0N0P3Q6"/>
<comment type="caution">
    <text evidence="2">The sequence shown here is derived from an EMBL/GenBank/DDBJ whole genome shotgun (WGS) entry which is preliminary data.</text>
</comment>
<keyword evidence="3" id="KW-1185">Reference proteome</keyword>
<protein>
    <submittedName>
        <fullName evidence="2">Uncharacterized protein</fullName>
    </submittedName>
</protein>
<dbReference type="Proteomes" id="UP000038009">
    <property type="component" value="Unassembled WGS sequence"/>
</dbReference>
<organism evidence="2 3">
    <name type="scientific">Leptomonas seymouri</name>
    <dbReference type="NCBI Taxonomy" id="5684"/>
    <lineage>
        <taxon>Eukaryota</taxon>
        <taxon>Discoba</taxon>
        <taxon>Euglenozoa</taxon>
        <taxon>Kinetoplastea</taxon>
        <taxon>Metakinetoplastina</taxon>
        <taxon>Trypanosomatida</taxon>
        <taxon>Trypanosomatidae</taxon>
        <taxon>Leishmaniinae</taxon>
        <taxon>Leptomonas</taxon>
    </lineage>
</organism>
<proteinExistence type="predicted"/>
<gene>
    <name evidence="2" type="ORF">ABL78_6532</name>
</gene>
<evidence type="ECO:0000256" key="1">
    <source>
        <dbReference type="SAM" id="MobiDB-lite"/>
    </source>
</evidence>
<dbReference type="OrthoDB" id="273916at2759"/>
<reference evidence="2 3" key="1">
    <citation type="journal article" date="2015" name="PLoS Pathog.">
        <title>Leptomonas seymouri: Adaptations to the Dixenous Life Cycle Analyzed by Genome Sequencing, Transcriptome Profiling and Co-infection with Leishmania donovani.</title>
        <authorList>
            <person name="Kraeva N."/>
            <person name="Butenko A."/>
            <person name="Hlavacova J."/>
            <person name="Kostygov A."/>
            <person name="Myskova J."/>
            <person name="Grybchuk D."/>
            <person name="Lestinova T."/>
            <person name="Votypka J."/>
            <person name="Volf P."/>
            <person name="Opperdoes F."/>
            <person name="Flegontov P."/>
            <person name="Lukes J."/>
            <person name="Yurchenko V."/>
        </authorList>
    </citation>
    <scope>NUCLEOTIDE SEQUENCE [LARGE SCALE GENOMIC DNA]</scope>
    <source>
        <strain evidence="2 3">ATCC 30220</strain>
    </source>
</reference>
<evidence type="ECO:0000313" key="2">
    <source>
        <dbReference type="EMBL" id="KPI84406.1"/>
    </source>
</evidence>
<feature type="non-terminal residue" evidence="2">
    <location>
        <position position="212"/>
    </location>
</feature>
<evidence type="ECO:0000313" key="3">
    <source>
        <dbReference type="Proteomes" id="UP000038009"/>
    </source>
</evidence>
<dbReference type="VEuPathDB" id="TriTrypDB:Lsey_0261_0010"/>
<dbReference type="PANTHER" id="PTHR36494">
    <property type="match status" value="1"/>
</dbReference>
<accession>A0A0N0P3Q6</accession>
<dbReference type="EMBL" id="LJSK01000261">
    <property type="protein sequence ID" value="KPI84406.1"/>
    <property type="molecule type" value="Genomic_DNA"/>
</dbReference>